<feature type="non-terminal residue" evidence="1">
    <location>
        <position position="1"/>
    </location>
</feature>
<dbReference type="AlphaFoldDB" id="A0A2R6NKE4"/>
<gene>
    <name evidence="1" type="ORF">PHLCEN_2v11359</name>
</gene>
<evidence type="ECO:0000313" key="2">
    <source>
        <dbReference type="Proteomes" id="UP000186601"/>
    </source>
</evidence>
<keyword evidence="2" id="KW-1185">Reference proteome</keyword>
<proteinExistence type="predicted"/>
<protein>
    <submittedName>
        <fullName evidence="1">Uncharacterized protein</fullName>
    </submittedName>
</protein>
<organism evidence="1 2">
    <name type="scientific">Hermanssonia centrifuga</name>
    <dbReference type="NCBI Taxonomy" id="98765"/>
    <lineage>
        <taxon>Eukaryota</taxon>
        <taxon>Fungi</taxon>
        <taxon>Dikarya</taxon>
        <taxon>Basidiomycota</taxon>
        <taxon>Agaricomycotina</taxon>
        <taxon>Agaricomycetes</taxon>
        <taxon>Polyporales</taxon>
        <taxon>Meruliaceae</taxon>
        <taxon>Hermanssonia</taxon>
    </lineage>
</organism>
<sequence length="175" mass="20619">EIFHVASLPGFKRLPRQLVPNERHVMHPPVYLYGWTISRKKLLKYAKDNNLRRYVQKMVWSNGDSDSDEVDEDFEPETVTVYDRCLTIETALYALAKDVGLEIRYQCPLVSVLARGTVLVASFFALYSNYQLEDAPSRDEVTTLWEHLRARVGVTKPPRWLPDDDEFRWRQRCWQ</sequence>
<name>A0A2R6NKE4_9APHY</name>
<accession>A0A2R6NKE4</accession>
<comment type="caution">
    <text evidence="1">The sequence shown here is derived from an EMBL/GenBank/DDBJ whole genome shotgun (WGS) entry which is preliminary data.</text>
</comment>
<evidence type="ECO:0000313" key="1">
    <source>
        <dbReference type="EMBL" id="PSR72796.1"/>
    </source>
</evidence>
<dbReference type="EMBL" id="MLYV02001135">
    <property type="protein sequence ID" value="PSR72796.1"/>
    <property type="molecule type" value="Genomic_DNA"/>
</dbReference>
<dbReference type="Proteomes" id="UP000186601">
    <property type="component" value="Unassembled WGS sequence"/>
</dbReference>
<reference evidence="1 2" key="1">
    <citation type="submission" date="2018-02" db="EMBL/GenBank/DDBJ databases">
        <title>Genome sequence of the basidiomycete white-rot fungus Phlebia centrifuga.</title>
        <authorList>
            <person name="Granchi Z."/>
            <person name="Peng M."/>
            <person name="de Vries R.P."/>
            <person name="Hilden K."/>
            <person name="Makela M.R."/>
            <person name="Grigoriev I."/>
            <person name="Riley R."/>
        </authorList>
    </citation>
    <scope>NUCLEOTIDE SEQUENCE [LARGE SCALE GENOMIC DNA]</scope>
    <source>
        <strain evidence="1 2">FBCC195</strain>
    </source>
</reference>